<name>A0ABW5T4L5_9BACI</name>
<feature type="domain" description="Gamma-glutamylcyclotransferase AIG2-like" evidence="1">
    <location>
        <begin position="8"/>
        <end position="133"/>
    </location>
</feature>
<dbReference type="InterPro" id="IPR009288">
    <property type="entry name" value="AIG2-like_dom"/>
</dbReference>
<gene>
    <name evidence="2" type="ORF">ACFSUB_11640</name>
</gene>
<proteinExistence type="predicted"/>
<accession>A0ABW5T4L5</accession>
<comment type="caution">
    <text evidence="2">The sequence shown here is derived from an EMBL/GenBank/DDBJ whole genome shotgun (WGS) entry which is preliminary data.</text>
</comment>
<evidence type="ECO:0000313" key="2">
    <source>
        <dbReference type="EMBL" id="MFD2706117.1"/>
    </source>
</evidence>
<dbReference type="CDD" id="cd06661">
    <property type="entry name" value="GGCT_like"/>
    <property type="match status" value="1"/>
</dbReference>
<evidence type="ECO:0000313" key="3">
    <source>
        <dbReference type="Proteomes" id="UP001597520"/>
    </source>
</evidence>
<dbReference type="InterPro" id="IPR013024">
    <property type="entry name" value="GGCT-like"/>
</dbReference>
<dbReference type="Pfam" id="PF06094">
    <property type="entry name" value="GGACT"/>
    <property type="match status" value="1"/>
</dbReference>
<dbReference type="InterPro" id="IPR036568">
    <property type="entry name" value="GGCT-like_sf"/>
</dbReference>
<dbReference type="RefSeq" id="WP_380713424.1">
    <property type="nucleotide sequence ID" value="NZ_JBHUML010000003.1"/>
</dbReference>
<reference evidence="3" key="1">
    <citation type="journal article" date="2019" name="Int. J. Syst. Evol. Microbiol.">
        <title>The Global Catalogue of Microorganisms (GCM) 10K type strain sequencing project: providing services to taxonomists for standard genome sequencing and annotation.</title>
        <authorList>
            <consortium name="The Broad Institute Genomics Platform"/>
            <consortium name="The Broad Institute Genome Sequencing Center for Infectious Disease"/>
            <person name="Wu L."/>
            <person name="Ma J."/>
        </authorList>
    </citation>
    <scope>NUCLEOTIDE SEQUENCE [LARGE SCALE GENOMIC DNA]</scope>
    <source>
        <strain evidence="3">KCTC 33792</strain>
    </source>
</reference>
<evidence type="ECO:0000259" key="1">
    <source>
        <dbReference type="Pfam" id="PF06094"/>
    </source>
</evidence>
<organism evidence="2 3">
    <name type="scientific">Salibacterium lacus</name>
    <dbReference type="NCBI Taxonomy" id="1898109"/>
    <lineage>
        <taxon>Bacteria</taxon>
        <taxon>Bacillati</taxon>
        <taxon>Bacillota</taxon>
        <taxon>Bacilli</taxon>
        <taxon>Bacillales</taxon>
        <taxon>Bacillaceae</taxon>
    </lineage>
</organism>
<dbReference type="Proteomes" id="UP001597520">
    <property type="component" value="Unassembled WGS sequence"/>
</dbReference>
<keyword evidence="3" id="KW-1185">Reference proteome</keyword>
<sequence>MVCMNLPVFVYGTLRTGLHNYELILKERTEEERSAVMTGRLYAAVHGRFPCLVKEGNTIIQGDIMYIQNDKYDDVLQELDRLEGYDEGDTAGSMYVRDIVTVTDEKGRDIEAYTYYWNQPAGLGEHIASGDWVTWLQQKHRSPSGW</sequence>
<dbReference type="EMBL" id="JBHUML010000003">
    <property type="protein sequence ID" value="MFD2706117.1"/>
    <property type="molecule type" value="Genomic_DNA"/>
</dbReference>
<dbReference type="Gene3D" id="3.10.490.10">
    <property type="entry name" value="Gamma-glutamyl cyclotransferase-like"/>
    <property type="match status" value="1"/>
</dbReference>
<protein>
    <submittedName>
        <fullName evidence="2">Gamma-glutamylcyclotransferase</fullName>
    </submittedName>
</protein>
<dbReference type="SUPFAM" id="SSF110857">
    <property type="entry name" value="Gamma-glutamyl cyclotransferase-like"/>
    <property type="match status" value="1"/>
</dbReference>